<protein>
    <submittedName>
        <fullName evidence="3">Uncharacterized protein</fullName>
    </submittedName>
</protein>
<proteinExistence type="predicted"/>
<dbReference type="AlphaFoldDB" id="A0A915CKT7"/>
<evidence type="ECO:0000313" key="2">
    <source>
        <dbReference type="Proteomes" id="UP000887574"/>
    </source>
</evidence>
<feature type="compositionally biased region" description="Low complexity" evidence="1">
    <location>
        <begin position="149"/>
        <end position="163"/>
    </location>
</feature>
<feature type="region of interest" description="Disordered" evidence="1">
    <location>
        <begin position="353"/>
        <end position="372"/>
    </location>
</feature>
<feature type="region of interest" description="Disordered" evidence="1">
    <location>
        <begin position="149"/>
        <end position="326"/>
    </location>
</feature>
<feature type="compositionally biased region" description="Low complexity" evidence="1">
    <location>
        <begin position="358"/>
        <end position="369"/>
    </location>
</feature>
<evidence type="ECO:0000256" key="1">
    <source>
        <dbReference type="SAM" id="MobiDB-lite"/>
    </source>
</evidence>
<keyword evidence="2" id="KW-1185">Reference proteome</keyword>
<name>A0A915CKT7_9BILA</name>
<dbReference type="Proteomes" id="UP000887574">
    <property type="component" value="Unplaced"/>
</dbReference>
<organism evidence="2 3">
    <name type="scientific">Ditylenchus dipsaci</name>
    <dbReference type="NCBI Taxonomy" id="166011"/>
    <lineage>
        <taxon>Eukaryota</taxon>
        <taxon>Metazoa</taxon>
        <taxon>Ecdysozoa</taxon>
        <taxon>Nematoda</taxon>
        <taxon>Chromadorea</taxon>
        <taxon>Rhabditida</taxon>
        <taxon>Tylenchina</taxon>
        <taxon>Tylenchomorpha</taxon>
        <taxon>Sphaerularioidea</taxon>
        <taxon>Anguinidae</taxon>
        <taxon>Anguininae</taxon>
        <taxon>Ditylenchus</taxon>
    </lineage>
</organism>
<dbReference type="WBParaSite" id="jg10014">
    <property type="protein sequence ID" value="jg10014"/>
    <property type="gene ID" value="jg10014"/>
</dbReference>
<accession>A0A915CKT7</accession>
<feature type="compositionally biased region" description="Low complexity" evidence="1">
    <location>
        <begin position="174"/>
        <end position="244"/>
    </location>
</feature>
<sequence>MKCTECYDFCLPEYGIEKDYIRDETYLNIVRRNCFYLFVPEWRSFAQSYSTQQNQRDFEAFYQMQNQQQQMGGRGGNGSVGGAIGSFINQGVNQLGQAVGNNPTMQKVGEQVESKWISLQNVPQQVANFTSDAYQTIRNNANQFQQELFNNNPNFNTNPNNNQEYQHRPANYIPSSQQPTNQNSNPSNYQNNQQNQNQGYNPSVSNYPNNQQPYNNYNNNQWSSPSNGQSQSQQPSVVASQFSPAQLGTDTRPFGQFTTSNTNAQGLSGMQGSSSGGSSAPSLSQLLMNANKGDDDREAQFGNGNRDGQFVIGQANPPYHGNQGQQATFSASGVDLSAQVPARYVGNGQQRMSNQQFPANYNPNNNNPPSQHKHLEAAVENADQNTCYI</sequence>
<evidence type="ECO:0000313" key="3">
    <source>
        <dbReference type="WBParaSite" id="jg10014"/>
    </source>
</evidence>
<feature type="compositionally biased region" description="Low complexity" evidence="1">
    <location>
        <begin position="265"/>
        <end position="287"/>
    </location>
</feature>
<reference evidence="3" key="1">
    <citation type="submission" date="2022-11" db="UniProtKB">
        <authorList>
            <consortium name="WormBaseParasite"/>
        </authorList>
    </citation>
    <scope>IDENTIFICATION</scope>
</reference>